<accession>A0ABM9NJX5</accession>
<organism evidence="1 2">
    <name type="scientific">Candidatus Methylocalor cossyra</name>
    <dbReference type="NCBI Taxonomy" id="3108543"/>
    <lineage>
        <taxon>Bacteria</taxon>
        <taxon>Pseudomonadati</taxon>
        <taxon>Pseudomonadota</taxon>
        <taxon>Gammaproteobacteria</taxon>
        <taxon>Methylococcales</taxon>
        <taxon>Methylococcaceae</taxon>
        <taxon>Candidatus Methylocalor</taxon>
    </lineage>
</organism>
<sequence>MCLRRRAPVRVHRSAGVLQKAHYEQGEKKLRYAGLCKRLTKRRNSPATAWLADASAHPLQQALKGLERVCQLLRQMRRESRAMYGGGQ</sequence>
<evidence type="ECO:0008006" key="3">
    <source>
        <dbReference type="Google" id="ProtNLM"/>
    </source>
</evidence>
<evidence type="ECO:0000313" key="2">
    <source>
        <dbReference type="Proteomes" id="UP001497493"/>
    </source>
</evidence>
<dbReference type="EMBL" id="OZ026884">
    <property type="protein sequence ID" value="CAL1240943.1"/>
    <property type="molecule type" value="Genomic_DNA"/>
</dbReference>
<keyword evidence="2" id="KW-1185">Reference proteome</keyword>
<protein>
    <recommendedName>
        <fullName evidence="3">Transposase DDE domain-containing protein</fullName>
    </recommendedName>
</protein>
<name>A0ABM9NJX5_9GAMM</name>
<gene>
    <name evidence="1" type="ORF">MECH1_V1_2167</name>
</gene>
<dbReference type="Proteomes" id="UP001497493">
    <property type="component" value="Chromosome"/>
</dbReference>
<proteinExistence type="predicted"/>
<evidence type="ECO:0000313" key="1">
    <source>
        <dbReference type="EMBL" id="CAL1240943.1"/>
    </source>
</evidence>
<reference evidence="1 2" key="1">
    <citation type="submission" date="2024-04" db="EMBL/GenBank/DDBJ databases">
        <authorList>
            <person name="Cremers G."/>
        </authorList>
    </citation>
    <scope>NUCLEOTIDE SEQUENCE [LARGE SCALE GENOMIC DNA]</scope>
    <source>
        <strain evidence="1">MeCH1-AG</strain>
    </source>
</reference>